<keyword evidence="2" id="KW-1185">Reference proteome</keyword>
<dbReference type="AlphaFoldDB" id="Q67T30"/>
<dbReference type="KEGG" id="sth:STH178"/>
<evidence type="ECO:0000313" key="2">
    <source>
        <dbReference type="Proteomes" id="UP000000417"/>
    </source>
</evidence>
<evidence type="ECO:0000313" key="1">
    <source>
        <dbReference type="EMBL" id="BAD39163.1"/>
    </source>
</evidence>
<name>Q67T30_SYMTH</name>
<dbReference type="Proteomes" id="UP000000417">
    <property type="component" value="Chromosome"/>
</dbReference>
<dbReference type="EMBL" id="AP006840">
    <property type="protein sequence ID" value="BAD39163.1"/>
    <property type="molecule type" value="Genomic_DNA"/>
</dbReference>
<reference evidence="1 2" key="1">
    <citation type="journal article" date="2004" name="Nucleic Acids Res.">
        <title>Genome sequence of Symbiobacterium thermophilum, an uncultivable bacterium that depends on microbial commensalism.</title>
        <authorList>
            <person name="Ueda K."/>
            <person name="Yamashita A."/>
            <person name="Ishikawa J."/>
            <person name="Shimada M."/>
            <person name="Watsuji T."/>
            <person name="Morimura K."/>
            <person name="Ikeda H."/>
            <person name="Hattori M."/>
            <person name="Beppu T."/>
        </authorList>
    </citation>
    <scope>NUCLEOTIDE SEQUENCE [LARGE SCALE GENOMIC DNA]</scope>
    <source>
        <strain evidence="2">T / IAM 14863</strain>
    </source>
</reference>
<accession>Q67T30</accession>
<sequence length="169" mass="18187">MRWEVCSMPQWLMRAVEPIVAHGLREMRTEGADREHILREVALMSALVGTGMPAVQAIRLVEAMEPQLLGMPRGEAREPEHAGYPDMGGWGMGFPGMGFPGMGYPGMGYPGMGYPGMGYPGMGYPGMGGWGKDGFGKGMMMGPWGKMPGTGPMGWPQGGQNYMQGTQPQ</sequence>
<dbReference type="HOGENOM" id="CLU_1577699_0_0_9"/>
<organism evidence="1 2">
    <name type="scientific">Symbiobacterium thermophilum (strain DSM 24528 / JCM 14929 / IAM 14863 / T)</name>
    <dbReference type="NCBI Taxonomy" id="292459"/>
    <lineage>
        <taxon>Bacteria</taxon>
        <taxon>Bacillati</taxon>
        <taxon>Bacillota</taxon>
        <taxon>Clostridia</taxon>
        <taxon>Eubacteriales</taxon>
        <taxon>Symbiobacteriaceae</taxon>
        <taxon>Symbiobacterium</taxon>
    </lineage>
</organism>
<gene>
    <name evidence="1" type="ordered locus">STH178</name>
</gene>
<proteinExistence type="predicted"/>
<protein>
    <submittedName>
        <fullName evidence="1">Uncharacterized protein</fullName>
    </submittedName>
</protein>